<organism evidence="15 16">
    <name type="scientific">Acinetobacter albensis</name>
    <dbReference type="NCBI Taxonomy" id="1673609"/>
    <lineage>
        <taxon>Bacteria</taxon>
        <taxon>Pseudomonadati</taxon>
        <taxon>Pseudomonadota</taxon>
        <taxon>Gammaproteobacteria</taxon>
        <taxon>Moraxellales</taxon>
        <taxon>Moraxellaceae</taxon>
        <taxon>Acinetobacter</taxon>
    </lineage>
</organism>
<keyword evidence="7" id="KW-0408">Iron</keyword>
<comment type="similarity">
    <text evidence="2 12 13">Belongs to the TonB-dependent receptor family.</text>
</comment>
<dbReference type="InterPro" id="IPR000531">
    <property type="entry name" value="Beta-barrel_TonB"/>
</dbReference>
<proteinExistence type="inferred from homology"/>
<evidence type="ECO:0000256" key="9">
    <source>
        <dbReference type="ARBA" id="ARBA00023136"/>
    </source>
</evidence>
<evidence type="ECO:0000256" key="13">
    <source>
        <dbReference type="RuleBase" id="RU003357"/>
    </source>
</evidence>
<protein>
    <submittedName>
        <fullName evidence="15">Outer-membrane receptor for ferric coprogen and ferric-rhodotorulic acid</fullName>
    </submittedName>
</protein>
<evidence type="ECO:0000256" key="2">
    <source>
        <dbReference type="ARBA" id="ARBA00009810"/>
    </source>
</evidence>
<dbReference type="InterPro" id="IPR037066">
    <property type="entry name" value="Plug_dom_sf"/>
</dbReference>
<dbReference type="Proteomes" id="UP000243661">
    <property type="component" value="Unassembled WGS sequence"/>
</dbReference>
<keyword evidence="8 13" id="KW-0798">TonB box</keyword>
<dbReference type="GO" id="GO:0015891">
    <property type="term" value="P:siderophore transport"/>
    <property type="evidence" value="ECO:0007669"/>
    <property type="project" value="InterPro"/>
</dbReference>
<dbReference type="PANTHER" id="PTHR32552">
    <property type="entry name" value="FERRICHROME IRON RECEPTOR-RELATED"/>
    <property type="match status" value="1"/>
</dbReference>
<evidence type="ECO:0000256" key="11">
    <source>
        <dbReference type="ARBA" id="ARBA00023237"/>
    </source>
</evidence>
<keyword evidence="10 15" id="KW-0675">Receptor</keyword>
<evidence type="ECO:0000256" key="1">
    <source>
        <dbReference type="ARBA" id="ARBA00004571"/>
    </source>
</evidence>
<dbReference type="InterPro" id="IPR012910">
    <property type="entry name" value="Plug_dom"/>
</dbReference>
<dbReference type="GO" id="GO:0015344">
    <property type="term" value="F:siderophore uptake transmembrane transporter activity"/>
    <property type="evidence" value="ECO:0007669"/>
    <property type="project" value="TreeGrafter"/>
</dbReference>
<dbReference type="Pfam" id="PF07715">
    <property type="entry name" value="Plug"/>
    <property type="match status" value="1"/>
</dbReference>
<dbReference type="Gene3D" id="2.40.170.20">
    <property type="entry name" value="TonB-dependent receptor, beta-barrel domain"/>
    <property type="match status" value="1"/>
</dbReference>
<gene>
    <name evidence="15" type="ORF">GA0116959_11634</name>
</gene>
<dbReference type="GO" id="GO:0009279">
    <property type="term" value="C:cell outer membrane"/>
    <property type="evidence" value="ECO:0007669"/>
    <property type="project" value="UniProtKB-SubCell"/>
</dbReference>
<dbReference type="RefSeq" id="WP_092721021.1">
    <property type="nucleotide sequence ID" value="NZ_FMBK01000016.1"/>
</dbReference>
<keyword evidence="5" id="KW-0410">Iron transport</keyword>
<dbReference type="NCBIfam" id="TIGR01783">
    <property type="entry name" value="TonB-siderophor"/>
    <property type="match status" value="1"/>
</dbReference>
<evidence type="ECO:0000256" key="10">
    <source>
        <dbReference type="ARBA" id="ARBA00023170"/>
    </source>
</evidence>
<evidence type="ECO:0000256" key="6">
    <source>
        <dbReference type="ARBA" id="ARBA00022692"/>
    </source>
</evidence>
<keyword evidence="9 12" id="KW-0472">Membrane</keyword>
<keyword evidence="6 12" id="KW-0812">Transmembrane</keyword>
<feature type="domain" description="Secretin/TonB short N-terminal" evidence="14">
    <location>
        <begin position="61"/>
        <end position="112"/>
    </location>
</feature>
<evidence type="ECO:0000313" key="16">
    <source>
        <dbReference type="Proteomes" id="UP000243661"/>
    </source>
</evidence>
<evidence type="ECO:0000256" key="7">
    <source>
        <dbReference type="ARBA" id="ARBA00023004"/>
    </source>
</evidence>
<dbReference type="PANTHER" id="PTHR32552:SF74">
    <property type="entry name" value="HYDROXAMATE SIDEROPHORE RECEPTOR FHUE"/>
    <property type="match status" value="1"/>
</dbReference>
<evidence type="ECO:0000259" key="14">
    <source>
        <dbReference type="SMART" id="SM00965"/>
    </source>
</evidence>
<dbReference type="InterPro" id="IPR039426">
    <property type="entry name" value="TonB-dep_rcpt-like"/>
</dbReference>
<name>A0A1C4GYH7_9GAMM</name>
<dbReference type="GO" id="GO:0038023">
    <property type="term" value="F:signaling receptor activity"/>
    <property type="evidence" value="ECO:0007669"/>
    <property type="project" value="InterPro"/>
</dbReference>
<dbReference type="Pfam" id="PF00593">
    <property type="entry name" value="TonB_dep_Rec_b-barrel"/>
    <property type="match status" value="1"/>
</dbReference>
<dbReference type="InterPro" id="IPR010105">
    <property type="entry name" value="TonB_sidphr_rcpt"/>
</dbReference>
<evidence type="ECO:0000256" key="8">
    <source>
        <dbReference type="ARBA" id="ARBA00023077"/>
    </source>
</evidence>
<keyword evidence="4 12" id="KW-1134">Transmembrane beta strand</keyword>
<dbReference type="Gene3D" id="2.170.130.10">
    <property type="entry name" value="TonB-dependent receptor, plug domain"/>
    <property type="match status" value="1"/>
</dbReference>
<dbReference type="EMBL" id="FMBK01000016">
    <property type="protein sequence ID" value="SCC73179.1"/>
    <property type="molecule type" value="Genomic_DNA"/>
</dbReference>
<dbReference type="AlphaFoldDB" id="A0A1C4GYH7"/>
<dbReference type="SMART" id="SM00965">
    <property type="entry name" value="STN"/>
    <property type="match status" value="1"/>
</dbReference>
<evidence type="ECO:0000256" key="3">
    <source>
        <dbReference type="ARBA" id="ARBA00022448"/>
    </source>
</evidence>
<evidence type="ECO:0000313" key="15">
    <source>
        <dbReference type="EMBL" id="SCC73179.1"/>
    </source>
</evidence>
<accession>A0A1C4GYH7</accession>
<keyword evidence="5" id="KW-0406">Ion transport</keyword>
<evidence type="ECO:0000256" key="12">
    <source>
        <dbReference type="PROSITE-ProRule" id="PRU01360"/>
    </source>
</evidence>
<dbReference type="InterPro" id="IPR036942">
    <property type="entry name" value="Beta-barrel_TonB_sf"/>
</dbReference>
<dbReference type="PROSITE" id="PS52016">
    <property type="entry name" value="TONB_DEPENDENT_REC_3"/>
    <property type="match status" value="1"/>
</dbReference>
<dbReference type="OrthoDB" id="8663017at2"/>
<dbReference type="Gene3D" id="3.55.50.30">
    <property type="match status" value="1"/>
</dbReference>
<keyword evidence="11 12" id="KW-0998">Cell outer membrane</keyword>
<dbReference type="InterPro" id="IPR011662">
    <property type="entry name" value="Secretin/TonB_short_N"/>
</dbReference>
<dbReference type="CDD" id="cd01347">
    <property type="entry name" value="ligand_gated_channel"/>
    <property type="match status" value="1"/>
</dbReference>
<evidence type="ECO:0000256" key="5">
    <source>
        <dbReference type="ARBA" id="ARBA00022496"/>
    </source>
</evidence>
<dbReference type="SUPFAM" id="SSF56935">
    <property type="entry name" value="Porins"/>
    <property type="match status" value="1"/>
</dbReference>
<sequence length="835" mass="93418">MKEYRVNNALALAMQTIFLGIPLTVCSMTTTSIYAATEHNIYIAKTSLDQALIDLAIQSGITISYDSVTLSKLQSSGLSGHYSTEQALVLLLAPHHLQPVKIATGGYGIQAKVITEKKDAQIVQLAPIYSQAAHLSNKNLVSGSENEFGVSQLPTISMVAASDKHMVNVGKSAQNLKEVPQSVTVISRERMDQQGLKTLDDVMLQTTGVTREQLWLNNNYSSRGLKIENIRYDGGGTSSVQDRNNNADMAQYESVALLRGADGLFGAGEAGGVINLTSKRPKAETEINSTLSIGSWNNYRAEIDGTGTLNTEQTIQGRAVAVFQDQDFFYKPTHNRREMLYGALNFELSPQTTLFTGASYQKDKTDAFNASLPRWQDGEDLNLPRSTTMGAPWGWMERENISLFANVQHVFNDDWKTQFNVRHNIGDDGINTAEMEGAVNYETLESQWWRNQSKTDFKETTVDLNLQGSFNLFDQKHDVILGIDHSNSTKDYKENWIYYGNGNAFEHVAPPEWAYPPTEWETINQTTNKKTGLYGSLRFRPVENLALITGGRYILKDDNNVHNFKAPTGSNPDTRTLQDKLFIPYFGIVYDVTDVTTLYASSTEIYKSQANLLDVNNQPLEPITGTNYEIGIKSTLFNDQLNTSFALYQLKKEGEGNRISGNWSSPCCYIDSGLYESKGFDIEVNGNITPEWDMSIGYTYNDNENKNNISKSLNSYTPKHLLKIWTNYKLDQFVEGLEVGGGLTAQSKNYKDGWVQAYNPLTGKYDGAWNEMQVVQPKYSLWSLRAAYAINPNLNLAFNLNNIFDKCYYSTIGQPGYGSFYGEPRSFLLTLKAKY</sequence>
<reference evidence="15 16" key="1">
    <citation type="submission" date="2016-08" db="EMBL/GenBank/DDBJ databases">
        <authorList>
            <person name="Seilhamer J.J."/>
        </authorList>
    </citation>
    <scope>NUCLEOTIDE SEQUENCE [LARGE SCALE GENOMIC DNA]</scope>
    <source>
        <strain evidence="15 16">ANC 4874</strain>
    </source>
</reference>
<keyword evidence="3 12" id="KW-0813">Transport</keyword>
<comment type="subcellular location">
    <subcellularLocation>
        <location evidence="1 12">Cell outer membrane</location>
        <topology evidence="1 12">Multi-pass membrane protein</topology>
    </subcellularLocation>
</comment>
<evidence type="ECO:0000256" key="4">
    <source>
        <dbReference type="ARBA" id="ARBA00022452"/>
    </source>
</evidence>